<dbReference type="InterPro" id="IPR003591">
    <property type="entry name" value="Leu-rich_rpt_typical-subtyp"/>
</dbReference>
<dbReference type="SUPFAM" id="SSF52058">
    <property type="entry name" value="L domain-like"/>
    <property type="match status" value="5"/>
</dbReference>
<keyword evidence="3" id="KW-0677">Repeat</keyword>
<dbReference type="InterPro" id="IPR001611">
    <property type="entry name" value="Leu-rich_rpt"/>
</dbReference>
<dbReference type="InParanoid" id="A0A5N4AWI3"/>
<sequence>MKNSLVSLDLSYNQLDAIPFGAFRDLRSLQWLNLHRNQISFIVGDWSHVKNTLVNLFLGENDITELSSEIDERLPKEFRGFHQFKSLVWLNLDGNKLTKIYKHSLPISLQTLSVSHNLIENFPLDSILTLPRLQWLYLRGNHIESLPDHKFDNKLRLEKIDLGENDLKTLPRLLFNTSVYVRDLNLAFNDLNGLIAETFLGVSCKRIILSYNKIETIDPLAFHGIEDDLEYLDLDHNRLSQFPFSISTLPSLKYLYLSSNFLTEIPDDAFANCCYSLKAISFSGNRINKIPSVSFQNCTKIAHFNFAYNDIYDIEENTFTEWASTIETLILSNNHITNLKSDIFSNLGKLKELSISFNPLMYLDPKAFSGLHNLQNLEISFGLNREEIPEEIFKPLVNLQFLSADNNKFHTMFEHSFEHLSNLRFLNLEFNDIQTLPKNLFTSTIHRHLTDIRLNNNKISVLNPDTFNNLPELEVILLSSNTLQSIHKYSFSYLPNLEHLILTDNLIAKISEHAFANLPLLAKLDLQLNRLTEFHFNYFVNISNLIQLNVSWNNIHNCQAGKQFLNIEVLDMSHNKIWNVPRCLENIGLLRKLYLNSNNISAIEPKGFMHLTSLEQLNLNENSIEIIHKHAFAGLQNVQIIDLSKNFIPQLHNHQFSSTPKLRVLRLGYNKLKYLPKEVLSNTMLEMLDLSFNFFSVVPSLSLAEVGGSLRHLSISWNNIEHVDSTTFPDIPYLRYLNLNKNKLTILPDNVFTSLGFLQTLDIGDNPLRANFKELFHYAQHLKELNLANTGIISVPYLPLPNLVSLNLSYNNIEYIEKNSLQNLKHLRHLYLNNNDLTQIPSHLWIHLPFLKVVDLSFNAIKEITSESFYGLQSLQELNINGMKNLKKFDSRAIKKIRILTTLTMQTWPNIEDFSTQMCNLLSSLKQLRILKIYLQESVLDEQLMCVSNPKIRHVEISGKHLKIIQPKAFSKFVRNPDLVLKIINTDIEELPSGLFSSFHRTAHLSIELINNKLLHLSPEVLYVNYSSWKKVGATSIKGGLVISENNFICGCHLAWLGHWLRRWARETLQSHNAPIEAAIRMNELLKQTTCVDATSNIRKPIVQLPPEDMSCQASALSRAQCLNKTSVIFIFIFLLTFVDIDVAHILM</sequence>
<dbReference type="SMART" id="SM00369">
    <property type="entry name" value="LRR_TYP"/>
    <property type="match status" value="26"/>
</dbReference>
<dbReference type="PROSITE" id="PS51450">
    <property type="entry name" value="LRR"/>
    <property type="match status" value="10"/>
</dbReference>
<dbReference type="InterPro" id="IPR050328">
    <property type="entry name" value="Dev_Immune_Receptor"/>
</dbReference>
<evidence type="ECO:0000259" key="4">
    <source>
        <dbReference type="Pfam" id="PF23598"/>
    </source>
</evidence>
<keyword evidence="6" id="KW-1185">Reference proteome</keyword>
<comment type="caution">
    <text evidence="5">The sequence shown here is derived from an EMBL/GenBank/DDBJ whole genome shotgun (WGS) entry which is preliminary data.</text>
</comment>
<dbReference type="InterPro" id="IPR032675">
    <property type="entry name" value="LRR_dom_sf"/>
</dbReference>
<dbReference type="SMART" id="SM00364">
    <property type="entry name" value="LRR_BAC"/>
    <property type="match status" value="9"/>
</dbReference>
<proteinExistence type="predicted"/>
<evidence type="ECO:0000256" key="3">
    <source>
        <dbReference type="ARBA" id="ARBA00022737"/>
    </source>
</evidence>
<dbReference type="Pfam" id="PF13855">
    <property type="entry name" value="LRR_8"/>
    <property type="match status" value="6"/>
</dbReference>
<dbReference type="GO" id="GO:0031012">
    <property type="term" value="C:extracellular matrix"/>
    <property type="evidence" value="ECO:0007669"/>
    <property type="project" value="TreeGrafter"/>
</dbReference>
<evidence type="ECO:0000256" key="1">
    <source>
        <dbReference type="ARBA" id="ARBA00022614"/>
    </source>
</evidence>
<evidence type="ECO:0000256" key="2">
    <source>
        <dbReference type="ARBA" id="ARBA00022729"/>
    </source>
</evidence>
<dbReference type="PANTHER" id="PTHR24373">
    <property type="entry name" value="SLIT RELATED LEUCINE-RICH REPEAT NEURONAL PROTEIN"/>
    <property type="match status" value="1"/>
</dbReference>
<dbReference type="Pfam" id="PF23598">
    <property type="entry name" value="LRR_14"/>
    <property type="match status" value="1"/>
</dbReference>
<dbReference type="InterPro" id="IPR055414">
    <property type="entry name" value="LRR_R13L4/SHOC2-like"/>
</dbReference>
<reference evidence="5 6" key="1">
    <citation type="journal article" date="2018" name="Elife">
        <title>Firefly genomes illuminate parallel origins of bioluminescence in beetles.</title>
        <authorList>
            <person name="Fallon T.R."/>
            <person name="Lower S.E."/>
            <person name="Chang C.H."/>
            <person name="Bessho-Uehara M."/>
            <person name="Martin G.J."/>
            <person name="Bewick A.J."/>
            <person name="Behringer M."/>
            <person name="Debat H.J."/>
            <person name="Wong I."/>
            <person name="Day J.C."/>
            <person name="Suvorov A."/>
            <person name="Silva C.J."/>
            <person name="Stanger-Hall K.F."/>
            <person name="Hall D.W."/>
            <person name="Schmitz R.J."/>
            <person name="Nelson D.R."/>
            <person name="Lewis S.M."/>
            <person name="Shigenobu S."/>
            <person name="Bybee S.M."/>
            <person name="Larracuente A.M."/>
            <person name="Oba Y."/>
            <person name="Weng J.K."/>
        </authorList>
    </citation>
    <scope>NUCLEOTIDE SEQUENCE [LARGE SCALE GENOMIC DNA]</scope>
    <source>
        <strain evidence="5">1611_PpyrPB1</strain>
        <tissue evidence="5">Whole body</tissue>
    </source>
</reference>
<dbReference type="PANTHER" id="PTHR24373:SF275">
    <property type="entry name" value="TIR DOMAIN-CONTAINING PROTEIN"/>
    <property type="match status" value="1"/>
</dbReference>
<dbReference type="Pfam" id="PF13306">
    <property type="entry name" value="LRR_5"/>
    <property type="match status" value="1"/>
</dbReference>
<keyword evidence="2" id="KW-0732">Signal</keyword>
<feature type="domain" description="Disease resistance R13L4/SHOC-2-like LRR" evidence="4">
    <location>
        <begin position="803"/>
        <end position="1009"/>
    </location>
</feature>
<accession>A0A5N4AWI3</accession>
<dbReference type="EMBL" id="VVIM01000002">
    <property type="protein sequence ID" value="KAB0801699.1"/>
    <property type="molecule type" value="Genomic_DNA"/>
</dbReference>
<name>A0A5N4AWI3_PHOPY</name>
<dbReference type="SMART" id="SM00365">
    <property type="entry name" value="LRR_SD22"/>
    <property type="match status" value="11"/>
</dbReference>
<dbReference type="FunCoup" id="A0A5N4AWI3">
    <property type="interactions" value="40"/>
</dbReference>
<organism evidence="5 6">
    <name type="scientific">Photinus pyralis</name>
    <name type="common">Common eastern firefly</name>
    <name type="synonym">Lampyris pyralis</name>
    <dbReference type="NCBI Taxonomy" id="7054"/>
    <lineage>
        <taxon>Eukaryota</taxon>
        <taxon>Metazoa</taxon>
        <taxon>Ecdysozoa</taxon>
        <taxon>Arthropoda</taxon>
        <taxon>Hexapoda</taxon>
        <taxon>Insecta</taxon>
        <taxon>Pterygota</taxon>
        <taxon>Neoptera</taxon>
        <taxon>Endopterygota</taxon>
        <taxon>Coleoptera</taxon>
        <taxon>Polyphaga</taxon>
        <taxon>Elateriformia</taxon>
        <taxon>Elateroidea</taxon>
        <taxon>Lampyridae</taxon>
        <taxon>Lampyrinae</taxon>
        <taxon>Photinus</taxon>
    </lineage>
</organism>
<keyword evidence="1" id="KW-0433">Leucine-rich repeat</keyword>
<evidence type="ECO:0000313" key="6">
    <source>
        <dbReference type="Proteomes" id="UP000327044"/>
    </source>
</evidence>
<protein>
    <recommendedName>
        <fullName evidence="4">Disease resistance R13L4/SHOC-2-like LRR domain-containing protein</fullName>
    </recommendedName>
</protein>
<dbReference type="Gene3D" id="3.80.10.10">
    <property type="entry name" value="Ribonuclease Inhibitor"/>
    <property type="match status" value="8"/>
</dbReference>
<dbReference type="InterPro" id="IPR026906">
    <property type="entry name" value="LRR_5"/>
</dbReference>
<dbReference type="Proteomes" id="UP000327044">
    <property type="component" value="Unassembled WGS sequence"/>
</dbReference>
<dbReference type="GO" id="GO:0005615">
    <property type="term" value="C:extracellular space"/>
    <property type="evidence" value="ECO:0007669"/>
    <property type="project" value="TreeGrafter"/>
</dbReference>
<dbReference type="OrthoDB" id="10022853at2759"/>
<dbReference type="AlphaFoldDB" id="A0A5N4AWI3"/>
<evidence type="ECO:0000313" key="5">
    <source>
        <dbReference type="EMBL" id="KAB0801699.1"/>
    </source>
</evidence>
<gene>
    <name evidence="5" type="ORF">PPYR_03885</name>
</gene>
<dbReference type="FunFam" id="3.80.10.10:FF:001164">
    <property type="entry name" value="GH01279p"/>
    <property type="match status" value="1"/>
</dbReference>